<reference evidence="1" key="1">
    <citation type="submission" date="2024-07" db="EMBL/GenBank/DDBJ databases">
        <title>Halotolerant mesophilic bacterium Ornithinibacillus sp. 4-3, sp. nov., isolated from soil.</title>
        <authorList>
            <person name="Sidarenka A.V."/>
            <person name="Guliayeva D.E."/>
            <person name="Leanovich S.I."/>
            <person name="Hileuskaya K.S."/>
            <person name="Akhremchuk A.E."/>
            <person name="Sikolenko M.A."/>
            <person name="Valentovich L.N."/>
        </authorList>
    </citation>
    <scope>NUCLEOTIDE SEQUENCE</scope>
    <source>
        <strain evidence="1">4-3</strain>
    </source>
</reference>
<name>A0AB39HR55_9BACI</name>
<dbReference type="RefSeq" id="WP_368654560.1">
    <property type="nucleotide sequence ID" value="NZ_CP162599.1"/>
</dbReference>
<dbReference type="EMBL" id="CP162599">
    <property type="protein sequence ID" value="XDK33882.1"/>
    <property type="molecule type" value="Genomic_DNA"/>
</dbReference>
<gene>
    <name evidence="1" type="ORF">AB4Y30_05875</name>
</gene>
<dbReference type="Pfam" id="PF12227">
    <property type="entry name" value="DUF3603"/>
    <property type="match status" value="1"/>
</dbReference>
<sequence>MMFVHDIWVNWFEGEEHGYNVCHYHEWRKTDKIQLLERVPLLYISKDLYEEIENQMLELPKSLLDMIYQETFVRNGQKRTVINYACIVTSGEDMMAIDTADFRIPIRKSRLMPKHEQVILRMIETKKPEKFSLTKRKTNRKYQLFSLHPKWVYGLTRRERQLKRILMMALDQLRTVNQIEELRYWLTEWRPNDYPLIRFMSKKETWFALYEGIVKGWSPQHEEFGSKLVKGYPFLARMWEVEQHQGQDISTTK</sequence>
<dbReference type="AlphaFoldDB" id="A0AB39HR55"/>
<proteinExistence type="predicted"/>
<accession>A0AB39HR55</accession>
<organism evidence="1">
    <name type="scientific">Ornithinibacillus sp. 4-3</name>
    <dbReference type="NCBI Taxonomy" id="3231488"/>
    <lineage>
        <taxon>Bacteria</taxon>
        <taxon>Bacillati</taxon>
        <taxon>Bacillota</taxon>
        <taxon>Bacilli</taxon>
        <taxon>Bacillales</taxon>
        <taxon>Bacillaceae</taxon>
        <taxon>Ornithinibacillus</taxon>
    </lineage>
</organism>
<evidence type="ECO:0000313" key="1">
    <source>
        <dbReference type="EMBL" id="XDK33882.1"/>
    </source>
</evidence>
<dbReference type="InterPro" id="IPR020909">
    <property type="entry name" value="UPF0736"/>
</dbReference>
<protein>
    <submittedName>
        <fullName evidence="1">DUF3603 family protein</fullName>
    </submittedName>
</protein>